<dbReference type="AlphaFoldDB" id="A0A0R3WXB2"/>
<organism evidence="3">
    <name type="scientific">Hydatigena taeniaeformis</name>
    <name type="common">Feline tapeworm</name>
    <name type="synonym">Taenia taeniaeformis</name>
    <dbReference type="NCBI Taxonomy" id="6205"/>
    <lineage>
        <taxon>Eukaryota</taxon>
        <taxon>Metazoa</taxon>
        <taxon>Spiralia</taxon>
        <taxon>Lophotrochozoa</taxon>
        <taxon>Platyhelminthes</taxon>
        <taxon>Cestoda</taxon>
        <taxon>Eucestoda</taxon>
        <taxon>Cyclophyllidea</taxon>
        <taxon>Taeniidae</taxon>
        <taxon>Hydatigera</taxon>
    </lineage>
</organism>
<dbReference type="WBParaSite" id="TTAC_0000540201-mRNA-1">
    <property type="protein sequence ID" value="TTAC_0000540201-mRNA-1"/>
    <property type="gene ID" value="TTAC_0000540201"/>
</dbReference>
<accession>A0A0R3WXB2</accession>
<evidence type="ECO:0000313" key="1">
    <source>
        <dbReference type="EMBL" id="VDM26860.1"/>
    </source>
</evidence>
<proteinExistence type="predicted"/>
<dbReference type="Proteomes" id="UP000274429">
    <property type="component" value="Unassembled WGS sequence"/>
</dbReference>
<protein>
    <submittedName>
        <fullName evidence="1 3">Uncharacterized protein</fullName>
    </submittedName>
</protein>
<evidence type="ECO:0000313" key="3">
    <source>
        <dbReference type="WBParaSite" id="TTAC_0000540201-mRNA-1"/>
    </source>
</evidence>
<reference evidence="1 2" key="2">
    <citation type="submission" date="2018-11" db="EMBL/GenBank/DDBJ databases">
        <authorList>
            <consortium name="Pathogen Informatics"/>
        </authorList>
    </citation>
    <scope>NUCLEOTIDE SEQUENCE [LARGE SCALE GENOMIC DNA]</scope>
</reference>
<name>A0A0R3WXB2_HYDTA</name>
<reference evidence="3" key="1">
    <citation type="submission" date="2017-02" db="UniProtKB">
        <authorList>
            <consortium name="WormBaseParasite"/>
        </authorList>
    </citation>
    <scope>IDENTIFICATION</scope>
</reference>
<evidence type="ECO:0000313" key="2">
    <source>
        <dbReference type="Proteomes" id="UP000274429"/>
    </source>
</evidence>
<gene>
    <name evidence="1" type="ORF">TTAC_LOCUS5387</name>
</gene>
<sequence>MANGGVASVGGSLSVEHKDKVEPHADIILHPFVVNDSVILLQPV</sequence>
<keyword evidence="2" id="KW-1185">Reference proteome</keyword>
<dbReference type="EMBL" id="UYWX01007293">
    <property type="protein sequence ID" value="VDM26860.1"/>
    <property type="molecule type" value="Genomic_DNA"/>
</dbReference>